<protein>
    <recommendedName>
        <fullName evidence="1">ATP-dependent DNA helicase</fullName>
        <ecNumber evidence="1">5.6.2.3</ecNumber>
    </recommendedName>
</protein>
<evidence type="ECO:0000259" key="3">
    <source>
        <dbReference type="Pfam" id="PF02721"/>
    </source>
</evidence>
<comment type="caution">
    <text evidence="5">The sequence shown here is derived from an EMBL/GenBank/DDBJ whole genome shotgun (WGS) entry which is preliminary data.</text>
</comment>
<accession>A0A1R3IZ84</accession>
<dbReference type="GO" id="GO:0006310">
    <property type="term" value="P:DNA recombination"/>
    <property type="evidence" value="ECO:0007669"/>
    <property type="project" value="UniProtKB-KW"/>
</dbReference>
<dbReference type="InterPro" id="IPR012340">
    <property type="entry name" value="NA-bd_OB-fold"/>
</dbReference>
<dbReference type="Proteomes" id="UP000188268">
    <property type="component" value="Unassembled WGS sequence"/>
</dbReference>
<evidence type="ECO:0000259" key="4">
    <source>
        <dbReference type="Pfam" id="PF05970"/>
    </source>
</evidence>
<sequence>MRLKNYTIRDTDVRGYALASLQEIFRKEASSLEEHGLPLPESSIVHHLSNRLMREELDFYYNALQMEHLENCRKLNTRQAEVYGIIRQAADAGEGGLFFVYGHGGTGKTFLWKTIISGIRSTSRIVLAVASSGIASLLLPGGRTAHSRFRLPLRVDESSTCKIFKRTELASFIQATSLIIWDEAPMIHRNCLEALDKTLRDVMSDIASDATHKPFGGKTIVLGGDFRQILPVVPSGSKSHIIDASICNSSLWSYCKILRLEQNMRLQRTNLDEAEKTEMESFGKWVLSIGDGTVMRATADSDLGASTVIIPDRFLIHTDGDPIHAIVNTIYASFEENYNDAMYLSQRAIVTAHNDTVDEINDVVLSKILTEERTYYRPTQGQIVYIPRIMMTIEDKKLPFVLNRKQFPIRLAYAMTINKSQGQTLNLIGIYLPKPVFSHGQLYVAVSRNTEFRSLCGQNQTIKLRITRMWEVFIPTTQKNLGIAFLAADNKGEGIHVHVPEANAQKFRPMLIEGMLYHVSRFQVVTPYMTHLTVIRNFGILFNRNTVLKPIPEDPAAYPRHFFHFDDDDKFGDEMKITVWEGCFNQMDDERLLALNPPPIMIFAAVSVRTFRDTIYLQTTSATKIYANLDIPEVALIKTRIRLPIKISDETAGMDITLFDKEAEQITNTFITSLIANGGVSEEKVPDGVLGMLNKKFHMTIGLTQRGVEDNSPTYKIYDAVEIVDTKKREDFTIGEAEKEKSDETNKEHNTSDDLSSPIHASVQNDLLPDVSPLKKTKPIIQRRADIVSRACKLKDTNPRK</sequence>
<organism evidence="5 6">
    <name type="scientific">Corchorus capsularis</name>
    <name type="common">Jute</name>
    <dbReference type="NCBI Taxonomy" id="210143"/>
    <lineage>
        <taxon>Eukaryota</taxon>
        <taxon>Viridiplantae</taxon>
        <taxon>Streptophyta</taxon>
        <taxon>Embryophyta</taxon>
        <taxon>Tracheophyta</taxon>
        <taxon>Spermatophyta</taxon>
        <taxon>Magnoliopsida</taxon>
        <taxon>eudicotyledons</taxon>
        <taxon>Gunneridae</taxon>
        <taxon>Pentapetalae</taxon>
        <taxon>rosids</taxon>
        <taxon>malvids</taxon>
        <taxon>Malvales</taxon>
        <taxon>Malvaceae</taxon>
        <taxon>Grewioideae</taxon>
        <taxon>Apeibeae</taxon>
        <taxon>Corchorus</taxon>
    </lineage>
</organism>
<keyword evidence="1 5" id="KW-0347">Helicase</keyword>
<dbReference type="Pfam" id="PF05970">
    <property type="entry name" value="PIF1"/>
    <property type="match status" value="1"/>
</dbReference>
<dbReference type="PANTHER" id="PTHR10492:SF57">
    <property type="entry name" value="ATP-DEPENDENT DNA HELICASE"/>
    <property type="match status" value="1"/>
</dbReference>
<dbReference type="PANTHER" id="PTHR10492">
    <property type="match status" value="1"/>
</dbReference>
<dbReference type="OrthoDB" id="1002436at2759"/>
<keyword evidence="1" id="KW-0233">DNA recombination</keyword>
<keyword evidence="1" id="KW-0067">ATP-binding</keyword>
<keyword evidence="6" id="KW-1185">Reference proteome</keyword>
<feature type="compositionally biased region" description="Basic and acidic residues" evidence="2">
    <location>
        <begin position="734"/>
        <end position="752"/>
    </location>
</feature>
<dbReference type="InterPro" id="IPR003871">
    <property type="entry name" value="RFA1B/D_OB_1st"/>
</dbReference>
<dbReference type="Gramene" id="OMO87887">
    <property type="protein sequence ID" value="OMO87887"/>
    <property type="gene ID" value="CCACVL1_08699"/>
</dbReference>
<evidence type="ECO:0000313" key="5">
    <source>
        <dbReference type="EMBL" id="OMO87887.1"/>
    </source>
</evidence>
<dbReference type="GO" id="GO:0043139">
    <property type="term" value="F:5'-3' DNA helicase activity"/>
    <property type="evidence" value="ECO:0007669"/>
    <property type="project" value="UniProtKB-EC"/>
</dbReference>
<reference evidence="5 6" key="1">
    <citation type="submission" date="2013-09" db="EMBL/GenBank/DDBJ databases">
        <title>Corchorus capsularis genome sequencing.</title>
        <authorList>
            <person name="Alam M."/>
            <person name="Haque M.S."/>
            <person name="Islam M.S."/>
            <person name="Emdad E.M."/>
            <person name="Islam M.M."/>
            <person name="Ahmed B."/>
            <person name="Halim A."/>
            <person name="Hossen Q.M.M."/>
            <person name="Hossain M.Z."/>
            <person name="Ahmed R."/>
            <person name="Khan M.M."/>
            <person name="Islam R."/>
            <person name="Rashid M.M."/>
            <person name="Khan S.A."/>
            <person name="Rahman M.S."/>
            <person name="Alam M."/>
        </authorList>
    </citation>
    <scope>NUCLEOTIDE SEQUENCE [LARGE SCALE GENOMIC DNA]</scope>
    <source>
        <strain evidence="6">cv. CVL-1</strain>
        <tissue evidence="5">Whole seedling</tissue>
    </source>
</reference>
<dbReference type="InterPro" id="IPR010285">
    <property type="entry name" value="DNA_helicase_pif1-like_DEAD"/>
</dbReference>
<evidence type="ECO:0000256" key="2">
    <source>
        <dbReference type="SAM" id="MobiDB-lite"/>
    </source>
</evidence>
<dbReference type="Gene3D" id="2.40.50.140">
    <property type="entry name" value="Nucleic acid-binding proteins"/>
    <property type="match status" value="2"/>
</dbReference>
<comment type="cofactor">
    <cofactor evidence="1">
        <name>Mg(2+)</name>
        <dbReference type="ChEBI" id="CHEBI:18420"/>
    </cofactor>
</comment>
<evidence type="ECO:0000313" key="6">
    <source>
        <dbReference type="Proteomes" id="UP000188268"/>
    </source>
</evidence>
<keyword evidence="1" id="KW-0378">Hydrolase</keyword>
<evidence type="ECO:0000256" key="1">
    <source>
        <dbReference type="RuleBase" id="RU363044"/>
    </source>
</evidence>
<comment type="similarity">
    <text evidence="1">Belongs to the helicase family.</text>
</comment>
<keyword evidence="1" id="KW-0234">DNA repair</keyword>
<dbReference type="Pfam" id="PF02721">
    <property type="entry name" value="DUF223"/>
    <property type="match status" value="1"/>
</dbReference>
<gene>
    <name evidence="5" type="ORF">CCACVL1_08699</name>
</gene>
<dbReference type="GO" id="GO:0000723">
    <property type="term" value="P:telomere maintenance"/>
    <property type="evidence" value="ECO:0007669"/>
    <property type="project" value="InterPro"/>
</dbReference>
<feature type="domain" description="DNA helicase Pif1-like DEAD-box helicase" evidence="4">
    <location>
        <begin position="74"/>
        <end position="297"/>
    </location>
</feature>
<dbReference type="Gene3D" id="3.40.50.300">
    <property type="entry name" value="P-loop containing nucleotide triphosphate hydrolases"/>
    <property type="match status" value="2"/>
</dbReference>
<dbReference type="GO" id="GO:0005524">
    <property type="term" value="F:ATP binding"/>
    <property type="evidence" value="ECO:0007669"/>
    <property type="project" value="UniProtKB-KW"/>
</dbReference>
<dbReference type="CDD" id="cd18809">
    <property type="entry name" value="SF1_C_RecD"/>
    <property type="match status" value="1"/>
</dbReference>
<dbReference type="FunFam" id="3.40.50.300:FF:002884">
    <property type="entry name" value="ATP-dependent DNA helicase"/>
    <property type="match status" value="1"/>
</dbReference>
<dbReference type="GO" id="GO:0016887">
    <property type="term" value="F:ATP hydrolysis activity"/>
    <property type="evidence" value="ECO:0007669"/>
    <property type="project" value="RHEA"/>
</dbReference>
<name>A0A1R3IZ84_COCAP</name>
<proteinExistence type="inferred from homology"/>
<dbReference type="AlphaFoldDB" id="A0A1R3IZ84"/>
<dbReference type="STRING" id="210143.A0A1R3IZ84"/>
<dbReference type="EC" id="5.6.2.3" evidence="1"/>
<dbReference type="InterPro" id="IPR027417">
    <property type="entry name" value="P-loop_NTPase"/>
</dbReference>
<feature type="region of interest" description="Disordered" evidence="2">
    <location>
        <begin position="734"/>
        <end position="775"/>
    </location>
</feature>
<dbReference type="SUPFAM" id="SSF52540">
    <property type="entry name" value="P-loop containing nucleoside triphosphate hydrolases"/>
    <property type="match status" value="2"/>
</dbReference>
<comment type="catalytic activity">
    <reaction evidence="1">
        <text>ATP + H2O = ADP + phosphate + H(+)</text>
        <dbReference type="Rhea" id="RHEA:13065"/>
        <dbReference type="ChEBI" id="CHEBI:15377"/>
        <dbReference type="ChEBI" id="CHEBI:15378"/>
        <dbReference type="ChEBI" id="CHEBI:30616"/>
        <dbReference type="ChEBI" id="CHEBI:43474"/>
        <dbReference type="ChEBI" id="CHEBI:456216"/>
        <dbReference type="EC" id="5.6.2.3"/>
    </reaction>
</comment>
<feature type="domain" description="Replication protein A 70 kDa DNA-binding subunit B/D first OB fold" evidence="3">
    <location>
        <begin position="460"/>
        <end position="550"/>
    </location>
</feature>
<dbReference type="SUPFAM" id="SSF50249">
    <property type="entry name" value="Nucleic acid-binding proteins"/>
    <property type="match status" value="1"/>
</dbReference>
<keyword evidence="1" id="KW-0227">DNA damage</keyword>
<dbReference type="EMBL" id="AWWV01009139">
    <property type="protein sequence ID" value="OMO87887.1"/>
    <property type="molecule type" value="Genomic_DNA"/>
</dbReference>
<dbReference type="CDD" id="cd04480">
    <property type="entry name" value="RPA1_DBD_A_like"/>
    <property type="match status" value="1"/>
</dbReference>
<keyword evidence="1" id="KW-0547">Nucleotide-binding</keyword>
<dbReference type="GO" id="GO:0006281">
    <property type="term" value="P:DNA repair"/>
    <property type="evidence" value="ECO:0007669"/>
    <property type="project" value="UniProtKB-KW"/>
</dbReference>